<dbReference type="Proteomes" id="UP000322977">
    <property type="component" value="Unassembled WGS sequence"/>
</dbReference>
<organism evidence="2 3">
    <name type="scientific">Klebsiella pneumoniae</name>
    <dbReference type="NCBI Taxonomy" id="573"/>
    <lineage>
        <taxon>Bacteria</taxon>
        <taxon>Pseudomonadati</taxon>
        <taxon>Pseudomonadota</taxon>
        <taxon>Gammaproteobacteria</taxon>
        <taxon>Enterobacterales</taxon>
        <taxon>Enterobacteriaceae</taxon>
        <taxon>Klebsiella/Raoultella group</taxon>
        <taxon>Klebsiella</taxon>
        <taxon>Klebsiella pneumoniae complex</taxon>
    </lineage>
</organism>
<accession>A0A5D3JE07</accession>
<proteinExistence type="predicted"/>
<evidence type="ECO:0000313" key="2">
    <source>
        <dbReference type="EMBL" id="TYL66510.1"/>
    </source>
</evidence>
<dbReference type="EMBL" id="VSSY01000193">
    <property type="protein sequence ID" value="TYL66510.1"/>
    <property type="molecule type" value="Genomic_DNA"/>
</dbReference>
<feature type="non-terminal residue" evidence="2">
    <location>
        <position position="147"/>
    </location>
</feature>
<dbReference type="Pfam" id="PF13700">
    <property type="entry name" value="DUF4158"/>
    <property type="match status" value="1"/>
</dbReference>
<sequence>MPRRLILSATERDTLLALPESQDDLIRYYTFNDSDLSLIRQRRGDANRLGFAVQLCLLRYPGYALGTDSELPEPVILWVAKQVQAEPASWAKYGERDVTRREHAQELRTYLQLAPFGLSDFRALVRELTELAQQTDKGLLLAGQALE</sequence>
<feature type="domain" description="DUF4158" evidence="1">
    <location>
        <begin position="6"/>
        <end position="147"/>
    </location>
</feature>
<gene>
    <name evidence="2" type="ORF">FXN67_32295</name>
</gene>
<dbReference type="AlphaFoldDB" id="A0A5D3JE07"/>
<dbReference type="RefSeq" id="WP_139555628.1">
    <property type="nucleotide sequence ID" value="NZ_CAWOYW010000103.1"/>
</dbReference>
<protein>
    <submittedName>
        <fullName evidence="2">DUF4158 domain-containing protein</fullName>
    </submittedName>
</protein>
<evidence type="ECO:0000259" key="1">
    <source>
        <dbReference type="Pfam" id="PF13700"/>
    </source>
</evidence>
<comment type="caution">
    <text evidence="2">The sequence shown here is derived from an EMBL/GenBank/DDBJ whole genome shotgun (WGS) entry which is preliminary data.</text>
</comment>
<evidence type="ECO:0000313" key="3">
    <source>
        <dbReference type="Proteomes" id="UP000322977"/>
    </source>
</evidence>
<reference evidence="2 3" key="1">
    <citation type="submission" date="2019-08" db="EMBL/GenBank/DDBJ databases">
        <title>Phenotypic and genetic characterization of extended-spectrum b-lactamase-producing hypermucoviscous Klebsiella pneumoniae from Chile.</title>
        <authorList>
            <person name="Morales-Leon F."/>
            <person name="Caro C."/>
            <person name="Opazo-Capurro A."/>
            <person name="Lincopan N."/>
            <person name="Dominguez-Yevenes M."/>
            <person name="Lima C."/>
            <person name="Bello-Toledo H."/>
            <person name="Gonzalez-Rocha G."/>
        </authorList>
    </citation>
    <scope>NUCLEOTIDE SEQUENCE [LARGE SCALE GENOMIC DNA]</scope>
    <source>
        <strain evidence="2 3">UCO-494</strain>
    </source>
</reference>
<name>A0A5D3JE07_KLEPN</name>
<dbReference type="InterPro" id="IPR025296">
    <property type="entry name" value="DUF4158"/>
</dbReference>